<dbReference type="Proteomes" id="UP000245207">
    <property type="component" value="Unassembled WGS sequence"/>
</dbReference>
<accession>A0A2U1N8C7</accession>
<name>A0A2U1N8C7_ARTAN</name>
<dbReference type="InterPro" id="IPR032675">
    <property type="entry name" value="LRR_dom_sf"/>
</dbReference>
<organism evidence="1 2">
    <name type="scientific">Artemisia annua</name>
    <name type="common">Sweet wormwood</name>
    <dbReference type="NCBI Taxonomy" id="35608"/>
    <lineage>
        <taxon>Eukaryota</taxon>
        <taxon>Viridiplantae</taxon>
        <taxon>Streptophyta</taxon>
        <taxon>Embryophyta</taxon>
        <taxon>Tracheophyta</taxon>
        <taxon>Spermatophyta</taxon>
        <taxon>Magnoliopsida</taxon>
        <taxon>eudicotyledons</taxon>
        <taxon>Gunneridae</taxon>
        <taxon>Pentapetalae</taxon>
        <taxon>asterids</taxon>
        <taxon>campanulids</taxon>
        <taxon>Asterales</taxon>
        <taxon>Asteraceae</taxon>
        <taxon>Asteroideae</taxon>
        <taxon>Anthemideae</taxon>
        <taxon>Artemisiinae</taxon>
        <taxon>Artemisia</taxon>
    </lineage>
</organism>
<protein>
    <submittedName>
        <fullName evidence="1">RNI-like superfamily protein</fullName>
    </submittedName>
</protein>
<dbReference type="STRING" id="35608.A0A2U1N8C7"/>
<gene>
    <name evidence="1" type="ORF">CTI12_AA294180</name>
</gene>
<dbReference type="Gene3D" id="3.80.10.10">
    <property type="entry name" value="Ribonuclease Inhibitor"/>
    <property type="match status" value="1"/>
</dbReference>
<dbReference type="SUPFAM" id="SSF52047">
    <property type="entry name" value="RNI-like"/>
    <property type="match status" value="1"/>
</dbReference>
<dbReference type="PANTHER" id="PTHR47818:SF2">
    <property type="entry name" value="F-BOX DOMAIN-CONTAINING PROTEIN"/>
    <property type="match status" value="1"/>
</dbReference>
<dbReference type="PANTHER" id="PTHR47818">
    <property type="entry name" value="RNI-LIKE SUPERFAMILY PROTEIN"/>
    <property type="match status" value="1"/>
</dbReference>
<sequence>MLQVLSLFSLCIKSTKDAILDGHVITKRVCDLPSDLLDKIMPILPPLALQNLQDETVYLRNASCNIWKLIYSRRRSRWKALYISRWEPPQNSLVETNWQQIYWEKHLQSCLDATWRAFSDTSFDGFLGDIDLPDSVLNYISDEGHASRSNSYSKLISHFERVGQYARCLSLQTVHYVAELDRLFKKCQLQYLEINLLTSKKQVEGLCKLLEQKKETLASLEFVGCKLPAHLVTEICESLHVKGFETNVIKTISNLTTLVLSENRISSKTAKMLFYTLLDVESGLEVLDLSNNNGSPWLSFNELLGLLDYASCMIPIEDANGFVWTVCLEGGEAWNLIPYLTEKSRRETPLTELYLENCWISCCGASQLLNVLAACKVSLKSLSIGHNRLSRLVSRETYASF</sequence>
<dbReference type="OrthoDB" id="120976at2759"/>
<reference evidence="1 2" key="1">
    <citation type="journal article" date="2018" name="Mol. Plant">
        <title>The genome of Artemisia annua provides insight into the evolution of Asteraceae family and artemisinin biosynthesis.</title>
        <authorList>
            <person name="Shen Q."/>
            <person name="Zhang L."/>
            <person name="Liao Z."/>
            <person name="Wang S."/>
            <person name="Yan T."/>
            <person name="Shi P."/>
            <person name="Liu M."/>
            <person name="Fu X."/>
            <person name="Pan Q."/>
            <person name="Wang Y."/>
            <person name="Lv Z."/>
            <person name="Lu X."/>
            <person name="Zhang F."/>
            <person name="Jiang W."/>
            <person name="Ma Y."/>
            <person name="Chen M."/>
            <person name="Hao X."/>
            <person name="Li L."/>
            <person name="Tang Y."/>
            <person name="Lv G."/>
            <person name="Zhou Y."/>
            <person name="Sun X."/>
            <person name="Brodelius P.E."/>
            <person name="Rose J.K.C."/>
            <person name="Tang K."/>
        </authorList>
    </citation>
    <scope>NUCLEOTIDE SEQUENCE [LARGE SCALE GENOMIC DNA]</scope>
    <source>
        <strain evidence="2">cv. Huhao1</strain>
        <tissue evidence="1">Leaf</tissue>
    </source>
</reference>
<evidence type="ECO:0000313" key="1">
    <source>
        <dbReference type="EMBL" id="PWA69722.1"/>
    </source>
</evidence>
<dbReference type="EMBL" id="PKPP01003377">
    <property type="protein sequence ID" value="PWA69722.1"/>
    <property type="molecule type" value="Genomic_DNA"/>
</dbReference>
<evidence type="ECO:0000313" key="2">
    <source>
        <dbReference type="Proteomes" id="UP000245207"/>
    </source>
</evidence>
<dbReference type="AlphaFoldDB" id="A0A2U1N8C7"/>
<keyword evidence="2" id="KW-1185">Reference proteome</keyword>
<comment type="caution">
    <text evidence="1">The sequence shown here is derived from an EMBL/GenBank/DDBJ whole genome shotgun (WGS) entry which is preliminary data.</text>
</comment>
<proteinExistence type="predicted"/>